<name>A0A9N7P4L3_STRHE</name>
<comment type="similarity">
    <text evidence="1">Belongs to the peptidase C48 family.</text>
</comment>
<evidence type="ECO:0000256" key="1">
    <source>
        <dbReference type="ARBA" id="ARBA00005234"/>
    </source>
</evidence>
<dbReference type="InterPro" id="IPR003653">
    <property type="entry name" value="Peptidase_C48_C"/>
</dbReference>
<dbReference type="Pfam" id="PF02902">
    <property type="entry name" value="Peptidase_C48"/>
    <property type="match status" value="1"/>
</dbReference>
<evidence type="ECO:0000256" key="4">
    <source>
        <dbReference type="ARBA" id="ARBA00022807"/>
    </source>
</evidence>
<sequence length="410" mass="46886">MANRKPLGLATDRPGGAVSRSSSLGRFELLKDFFYANPNWASSRSVKCGKCCDLVSYLPGFPRGHRSKGRVRRQKMWGLLDGTQVGSLVNKSQIQCHIDKHSPRNMTSKREADPSIYDSSSECKSRYLRRSTRQQHMATGTQKRGKLDSGKFEVYLENMWRCYTEEKKNSFTYLDSLWFSLYSKGACKEKVLSWIKKKDIFSKKYVFVPIVQWGHWFLLILCNFGESPEANTKSRCMLLLDSLKEANAKKLEPGIRRFVFDIFNAEERPEKKSAVNKIPLRIPKVPQQKSDTECGFYVLYYINLCVESALESCSFSMGYPHFDLVSAERNRLTNTHVQARIGNQILKTRPVLSQRGKALWNEDLMFVVAERPEPFNNLMLVVENCMGPDKVCVVHRGVAGGRSSRAILMV</sequence>
<keyword evidence="7" id="KW-1185">Reference proteome</keyword>
<dbReference type="GO" id="GO:0016926">
    <property type="term" value="P:protein desumoylation"/>
    <property type="evidence" value="ECO:0007669"/>
    <property type="project" value="UniProtKB-ARBA"/>
</dbReference>
<dbReference type="AlphaFoldDB" id="A0A9N7P4L3"/>
<evidence type="ECO:0000313" key="7">
    <source>
        <dbReference type="Proteomes" id="UP001153555"/>
    </source>
</evidence>
<evidence type="ECO:0000256" key="3">
    <source>
        <dbReference type="ARBA" id="ARBA00022801"/>
    </source>
</evidence>
<accession>A0A9N7P4L3</accession>
<dbReference type="PANTHER" id="PTHR46915">
    <property type="entry name" value="UBIQUITIN-LIKE PROTEASE 4-RELATED"/>
    <property type="match status" value="1"/>
</dbReference>
<evidence type="ECO:0000313" key="6">
    <source>
        <dbReference type="EMBL" id="CAA0842592.1"/>
    </source>
</evidence>
<dbReference type="Gene3D" id="3.40.395.10">
    <property type="entry name" value="Adenoviral Proteinase, Chain A"/>
    <property type="match status" value="1"/>
</dbReference>
<comment type="caution">
    <text evidence="6">The sequence shown here is derived from an EMBL/GenBank/DDBJ whole genome shotgun (WGS) entry which is preliminary data.</text>
</comment>
<keyword evidence="2" id="KW-0645">Protease</keyword>
<evidence type="ECO:0000256" key="2">
    <source>
        <dbReference type="ARBA" id="ARBA00022670"/>
    </source>
</evidence>
<dbReference type="PANTHER" id="PTHR46915:SF6">
    <property type="entry name" value="CYSTEINE PROTEINASES SUPERFAMILY PROTEIN"/>
    <property type="match status" value="1"/>
</dbReference>
<dbReference type="Proteomes" id="UP001153555">
    <property type="component" value="Unassembled WGS sequence"/>
</dbReference>
<keyword evidence="3" id="KW-0378">Hydrolase</keyword>
<dbReference type="PROSITE" id="PS50600">
    <property type="entry name" value="ULP_PROTEASE"/>
    <property type="match status" value="1"/>
</dbReference>
<dbReference type="GO" id="GO:0006508">
    <property type="term" value="P:proteolysis"/>
    <property type="evidence" value="ECO:0007669"/>
    <property type="project" value="UniProtKB-KW"/>
</dbReference>
<dbReference type="GO" id="GO:0008234">
    <property type="term" value="F:cysteine-type peptidase activity"/>
    <property type="evidence" value="ECO:0007669"/>
    <property type="project" value="UniProtKB-KW"/>
</dbReference>
<reference evidence="6" key="1">
    <citation type="submission" date="2019-12" db="EMBL/GenBank/DDBJ databases">
        <authorList>
            <person name="Scholes J."/>
        </authorList>
    </citation>
    <scope>NUCLEOTIDE SEQUENCE</scope>
</reference>
<keyword evidence="4" id="KW-0788">Thiol protease</keyword>
<protein>
    <submittedName>
        <fullName evidence="6">Cysteine proteinases superfamily protein</fullName>
    </submittedName>
</protein>
<dbReference type="InterPro" id="IPR038765">
    <property type="entry name" value="Papain-like_cys_pep_sf"/>
</dbReference>
<feature type="domain" description="Ubiquitin-like protease family profile" evidence="5">
    <location>
        <begin position="130"/>
        <end position="305"/>
    </location>
</feature>
<dbReference type="SUPFAM" id="SSF54001">
    <property type="entry name" value="Cysteine proteinases"/>
    <property type="match status" value="1"/>
</dbReference>
<dbReference type="OrthoDB" id="1939479at2759"/>
<evidence type="ECO:0000259" key="5">
    <source>
        <dbReference type="PROSITE" id="PS50600"/>
    </source>
</evidence>
<proteinExistence type="inferred from homology"/>
<organism evidence="6 7">
    <name type="scientific">Striga hermonthica</name>
    <name type="common">Purple witchweed</name>
    <name type="synonym">Buchnera hermonthica</name>
    <dbReference type="NCBI Taxonomy" id="68872"/>
    <lineage>
        <taxon>Eukaryota</taxon>
        <taxon>Viridiplantae</taxon>
        <taxon>Streptophyta</taxon>
        <taxon>Embryophyta</taxon>
        <taxon>Tracheophyta</taxon>
        <taxon>Spermatophyta</taxon>
        <taxon>Magnoliopsida</taxon>
        <taxon>eudicotyledons</taxon>
        <taxon>Gunneridae</taxon>
        <taxon>Pentapetalae</taxon>
        <taxon>asterids</taxon>
        <taxon>lamiids</taxon>
        <taxon>Lamiales</taxon>
        <taxon>Orobanchaceae</taxon>
        <taxon>Buchnereae</taxon>
        <taxon>Striga</taxon>
    </lineage>
</organism>
<dbReference type="EMBL" id="CACSLK010034598">
    <property type="protein sequence ID" value="CAA0842592.1"/>
    <property type="molecule type" value="Genomic_DNA"/>
</dbReference>
<gene>
    <name evidence="6" type="ORF">SHERM_08454</name>
</gene>